<dbReference type="STRING" id="449659.IV66_GL001589"/>
<dbReference type="Proteomes" id="UP000051886">
    <property type="component" value="Unassembled WGS sequence"/>
</dbReference>
<keyword evidence="3" id="KW-1185">Reference proteome</keyword>
<comment type="caution">
    <text evidence="2">The sequence shown here is derived from an EMBL/GenBank/DDBJ whole genome shotgun (WGS) entry which is preliminary data.</text>
</comment>
<proteinExistence type="predicted"/>
<gene>
    <name evidence="2" type="ORF">IV66_GL001589</name>
</gene>
<dbReference type="PATRIC" id="fig|449659.4.peg.1617"/>
<dbReference type="RefSeq" id="WP_017868712.1">
    <property type="nucleotide sequence ID" value="NZ_BJYB01000012.1"/>
</dbReference>
<feature type="transmembrane region" description="Helical" evidence="1">
    <location>
        <begin position="6"/>
        <end position="25"/>
    </location>
</feature>
<evidence type="ECO:0000256" key="1">
    <source>
        <dbReference type="SAM" id="Phobius"/>
    </source>
</evidence>
<accession>A0A0R2LD94</accession>
<feature type="transmembrane region" description="Helical" evidence="1">
    <location>
        <begin position="113"/>
        <end position="135"/>
    </location>
</feature>
<name>A0A0R2LD94_9LACO</name>
<keyword evidence="1" id="KW-1133">Transmembrane helix</keyword>
<feature type="transmembrane region" description="Helical" evidence="1">
    <location>
        <begin position="71"/>
        <end position="92"/>
    </location>
</feature>
<keyword evidence="1" id="KW-0812">Transmembrane</keyword>
<dbReference type="AlphaFoldDB" id="A0A0R2LD94"/>
<keyword evidence="1" id="KW-0472">Membrane</keyword>
<evidence type="ECO:0000313" key="3">
    <source>
        <dbReference type="Proteomes" id="UP000051886"/>
    </source>
</evidence>
<feature type="transmembrane region" description="Helical" evidence="1">
    <location>
        <begin position="155"/>
        <end position="177"/>
    </location>
</feature>
<reference evidence="2 3" key="1">
    <citation type="journal article" date="2015" name="Genome Announc.">
        <title>Expanding the biotechnology potential of lactobacilli through comparative genomics of 213 strains and associated genera.</title>
        <authorList>
            <person name="Sun Z."/>
            <person name="Harris H.M."/>
            <person name="McCann A."/>
            <person name="Guo C."/>
            <person name="Argimon S."/>
            <person name="Zhang W."/>
            <person name="Yang X."/>
            <person name="Jeffery I.B."/>
            <person name="Cooney J.C."/>
            <person name="Kagawa T.F."/>
            <person name="Liu W."/>
            <person name="Song Y."/>
            <person name="Salvetti E."/>
            <person name="Wrobel A."/>
            <person name="Rasinkangas P."/>
            <person name="Parkhill J."/>
            <person name="Rea M.C."/>
            <person name="O'Sullivan O."/>
            <person name="Ritari J."/>
            <person name="Douillard F.P."/>
            <person name="Paul Ross R."/>
            <person name="Yang R."/>
            <person name="Briner A.E."/>
            <person name="Felis G.E."/>
            <person name="de Vos W.M."/>
            <person name="Barrangou R."/>
            <person name="Klaenhammer T.R."/>
            <person name="Caufield P.W."/>
            <person name="Cui Y."/>
            <person name="Zhang H."/>
            <person name="O'Toole P.W."/>
        </authorList>
    </citation>
    <scope>NUCLEOTIDE SEQUENCE [LARGE SCALE GENOMIC DNA]</scope>
    <source>
        <strain evidence="2 3">NBRC 103219</strain>
    </source>
</reference>
<organism evidence="2 3">
    <name type="scientific">Ligilactobacillus pobuzihii</name>
    <dbReference type="NCBI Taxonomy" id="449659"/>
    <lineage>
        <taxon>Bacteria</taxon>
        <taxon>Bacillati</taxon>
        <taxon>Bacillota</taxon>
        <taxon>Bacilli</taxon>
        <taxon>Lactobacillales</taxon>
        <taxon>Lactobacillaceae</taxon>
        <taxon>Ligilactobacillus</taxon>
    </lineage>
</organism>
<sequence>MEILWGNPILTIIALITVITVNFLYSKNVPTRIVNGGNKKNAFMVFLISFLSCVCIAIFLGLNTGKNGTPIFGFTFAFELLLIGLIYYFVLFNNAKKEILRDKSSKNMILKKYFEDNAFLGYTTAHYMLGVIMLFVSCGNTIFRSSLDFLPHNPIGGITELAVVILYTFVLPPYIILKTPKLFKNALNKV</sequence>
<protein>
    <submittedName>
        <fullName evidence="2">Uncharacterized protein</fullName>
    </submittedName>
</protein>
<feature type="transmembrane region" description="Helical" evidence="1">
    <location>
        <begin position="45"/>
        <end position="65"/>
    </location>
</feature>
<evidence type="ECO:0000313" key="2">
    <source>
        <dbReference type="EMBL" id="KRN99584.1"/>
    </source>
</evidence>
<dbReference type="EMBL" id="JQCN01000031">
    <property type="protein sequence ID" value="KRN99584.1"/>
    <property type="molecule type" value="Genomic_DNA"/>
</dbReference>